<dbReference type="AlphaFoldDB" id="A0A8J1UEJ4"/>
<dbReference type="PROSITE" id="PS00028">
    <property type="entry name" value="ZINC_FINGER_C2H2_1"/>
    <property type="match status" value="1"/>
</dbReference>
<protein>
    <submittedName>
        <fullName evidence="1">Uncharacterized protein</fullName>
    </submittedName>
</protein>
<keyword evidence="2" id="KW-1185">Reference proteome</keyword>
<evidence type="ECO:0000313" key="2">
    <source>
        <dbReference type="Proteomes" id="UP000749559"/>
    </source>
</evidence>
<dbReference type="EMBL" id="CAIIXF020000004">
    <property type="protein sequence ID" value="CAH1780783.1"/>
    <property type="molecule type" value="Genomic_DNA"/>
</dbReference>
<proteinExistence type="predicted"/>
<comment type="caution">
    <text evidence="1">The sequence shown here is derived from an EMBL/GenBank/DDBJ whole genome shotgun (WGS) entry which is preliminary data.</text>
</comment>
<sequence>MGHFKCRFCTKLYTKKKNRDRHEHVEHRKRRVVCSKCCKEFTRNYNLKCHLEKCNISTSLQTSSSTSECNDVSAEQFITLDPSPCDDNDCLTVNDFEKCEEIAADLLINPPDEQTLQNDVDMILDQAGYGDNDADNFNQQPYINPDGSVDVQLRDIYEANEHIIYAPHRRGVVSHEYNFHIPSGRIEMRDMENQLEEIYLNE</sequence>
<dbReference type="InterPro" id="IPR013087">
    <property type="entry name" value="Znf_C2H2_type"/>
</dbReference>
<gene>
    <name evidence="1" type="ORF">OFUS_LOCUS7428</name>
</gene>
<feature type="non-terminal residue" evidence="1">
    <location>
        <position position="202"/>
    </location>
</feature>
<dbReference type="Gene3D" id="3.30.160.60">
    <property type="entry name" value="Classic Zinc Finger"/>
    <property type="match status" value="1"/>
</dbReference>
<accession>A0A8J1UEJ4</accession>
<name>A0A8J1UEJ4_OWEFU</name>
<organism evidence="1 2">
    <name type="scientific">Owenia fusiformis</name>
    <name type="common">Polychaete worm</name>
    <dbReference type="NCBI Taxonomy" id="6347"/>
    <lineage>
        <taxon>Eukaryota</taxon>
        <taxon>Metazoa</taxon>
        <taxon>Spiralia</taxon>
        <taxon>Lophotrochozoa</taxon>
        <taxon>Annelida</taxon>
        <taxon>Polychaeta</taxon>
        <taxon>Sedentaria</taxon>
        <taxon>Canalipalpata</taxon>
        <taxon>Sabellida</taxon>
        <taxon>Oweniida</taxon>
        <taxon>Oweniidae</taxon>
        <taxon>Owenia</taxon>
    </lineage>
</organism>
<reference evidence="1" key="1">
    <citation type="submission" date="2022-03" db="EMBL/GenBank/DDBJ databases">
        <authorList>
            <person name="Martin C."/>
        </authorList>
    </citation>
    <scope>NUCLEOTIDE SEQUENCE</scope>
</reference>
<dbReference type="Proteomes" id="UP000749559">
    <property type="component" value="Unassembled WGS sequence"/>
</dbReference>
<evidence type="ECO:0000313" key="1">
    <source>
        <dbReference type="EMBL" id="CAH1780783.1"/>
    </source>
</evidence>
<dbReference type="PROSITE" id="PS50157">
    <property type="entry name" value="ZINC_FINGER_C2H2_2"/>
    <property type="match status" value="1"/>
</dbReference>